<gene>
    <name evidence="2" type="ORF">GIW81_09040</name>
</gene>
<evidence type="ECO:0000313" key="3">
    <source>
        <dbReference type="Proteomes" id="UP000440694"/>
    </source>
</evidence>
<protein>
    <recommendedName>
        <fullName evidence="1">Phasin domain-containing protein</fullName>
    </recommendedName>
</protein>
<dbReference type="RefSeq" id="WP_154738899.1">
    <property type="nucleotide sequence ID" value="NZ_WMBQ01000001.1"/>
</dbReference>
<dbReference type="Pfam" id="PF09361">
    <property type="entry name" value="Phasin_2"/>
    <property type="match status" value="1"/>
</dbReference>
<proteinExistence type="predicted"/>
<evidence type="ECO:0000259" key="1">
    <source>
        <dbReference type="Pfam" id="PF09361"/>
    </source>
</evidence>
<comment type="caution">
    <text evidence="2">The sequence shown here is derived from an EMBL/GenBank/DDBJ whole genome shotgun (WGS) entry which is preliminary data.</text>
</comment>
<name>A0A6I3KJ84_9HYPH</name>
<accession>A0A6I3KJ84</accession>
<dbReference type="EMBL" id="WMBQ01000001">
    <property type="protein sequence ID" value="MTD94479.1"/>
    <property type="molecule type" value="Genomic_DNA"/>
</dbReference>
<feature type="domain" description="Phasin" evidence="1">
    <location>
        <begin position="27"/>
        <end position="104"/>
    </location>
</feature>
<sequence length="144" mass="15846">MVAHASNSHANGKSPAHSAFQMYFGGLEAFGQAYDPFLKGLARTQLEMLGFFNRRAQAYMQIPARAAQCRTPQDLMAVQTQFWRSAYEDYTESVGRVTNALAAAGLPNFAAISEEALHNAHDYIAFPETKDQAGSNRARDRKAA</sequence>
<dbReference type="Proteomes" id="UP000440694">
    <property type="component" value="Unassembled WGS sequence"/>
</dbReference>
<keyword evidence="3" id="KW-1185">Reference proteome</keyword>
<reference evidence="2 3" key="1">
    <citation type="submission" date="2019-11" db="EMBL/GenBank/DDBJ databases">
        <title>Identification of a novel strain.</title>
        <authorList>
            <person name="Xu Q."/>
            <person name="Wang G."/>
        </authorList>
    </citation>
    <scope>NUCLEOTIDE SEQUENCE [LARGE SCALE GENOMIC DNA]</scope>
    <source>
        <strain evidence="3">xq</strain>
    </source>
</reference>
<organism evidence="2 3">
    <name type="scientific">Hyphomicrobium album</name>
    <dbReference type="NCBI Taxonomy" id="2665159"/>
    <lineage>
        <taxon>Bacteria</taxon>
        <taxon>Pseudomonadati</taxon>
        <taxon>Pseudomonadota</taxon>
        <taxon>Alphaproteobacteria</taxon>
        <taxon>Hyphomicrobiales</taxon>
        <taxon>Hyphomicrobiaceae</taxon>
        <taxon>Hyphomicrobium</taxon>
    </lineage>
</organism>
<evidence type="ECO:0000313" key="2">
    <source>
        <dbReference type="EMBL" id="MTD94479.1"/>
    </source>
</evidence>
<dbReference type="InterPro" id="IPR018968">
    <property type="entry name" value="Phasin"/>
</dbReference>
<dbReference type="AlphaFoldDB" id="A0A6I3KJ84"/>